<name>J5QM18_TRIAS</name>
<dbReference type="VEuPathDB" id="FungiDB:A1Q1_02954"/>
<reference evidence="2 3" key="1">
    <citation type="journal article" date="2012" name="Eukaryot. Cell">
        <title>Draft genome sequence of CBS 2479, the standard type strain of Trichosporon asahii.</title>
        <authorList>
            <person name="Yang R.Y."/>
            <person name="Li H.T."/>
            <person name="Zhu H."/>
            <person name="Zhou G.P."/>
            <person name="Wang M."/>
            <person name="Wang L."/>
        </authorList>
    </citation>
    <scope>NUCLEOTIDE SEQUENCE [LARGE SCALE GENOMIC DNA]</scope>
    <source>
        <strain evidence="3">ATCC 90039 / CBS 2479 / JCM 2466 / KCTC 7840 / NCYC 2677 / UAMH 7654</strain>
    </source>
</reference>
<sequence>MSPASSTSGPGSASTTTTNKGTVPSMTLHTHPQNIQDYENYFHRHLPLSIIRDFHQRTQRPHAPVPSGAPIESLVTEAQAEAVAEWCDSQILLWLPFLPSAVSLRHLRNSSFNSPSLRFLECAQYLIAAQFGAINLDPAKAHEIRGICRDCLADTLFAPLDDFAPVVLVMTCALTVEGAGTSDAGAMGLLARQCTMRKTGDLSLSDRILEVLTATWQCVSVVGDDDLIHQPRAHRSLVLPTPGELEQLLEDIDKSRNEFSETNRNGAVGAVLRCRSWIMARETIEAISRLDPGDEDKQLAALQEVKDNWTAAIRPHITRCRQLITAPSLLSWLEVEMHALDSIVCDSILHYSLGNRWTPRYIFGLTKGELGSKNLQEFIADKHGPAASNAAQSLLAALTNLPGPSEYIYPAPLTCAFILKAALTAVEVHASSFKLWQSQPAREAVWTSLLRSVQDMAEKLKGGSTVPMTISVMTTIRDTISKWKAELGRPSVLADPTWVSLGGPSVCPVLQSLEELMSTIDWDHLVM</sequence>
<feature type="region of interest" description="Disordered" evidence="1">
    <location>
        <begin position="1"/>
        <end position="29"/>
    </location>
</feature>
<accession>J5QM18</accession>
<comment type="caution">
    <text evidence="2">The sequence shown here is derived from an EMBL/GenBank/DDBJ whole genome shotgun (WGS) entry which is preliminary data.</text>
</comment>
<gene>
    <name evidence="2" type="ORF">A1Q1_02954</name>
</gene>
<dbReference type="EMBL" id="ALBS01000215">
    <property type="protein sequence ID" value="EJT48038.1"/>
    <property type="molecule type" value="Genomic_DNA"/>
</dbReference>
<evidence type="ECO:0000313" key="2">
    <source>
        <dbReference type="EMBL" id="EJT48038.1"/>
    </source>
</evidence>
<dbReference type="Proteomes" id="UP000002748">
    <property type="component" value="Unassembled WGS sequence"/>
</dbReference>
<feature type="compositionally biased region" description="Low complexity" evidence="1">
    <location>
        <begin position="1"/>
        <end position="18"/>
    </location>
</feature>
<evidence type="ECO:0000313" key="3">
    <source>
        <dbReference type="Proteomes" id="UP000002748"/>
    </source>
</evidence>
<protein>
    <submittedName>
        <fullName evidence="2">Uncharacterized protein</fullName>
    </submittedName>
</protein>
<organism evidence="2 3">
    <name type="scientific">Trichosporon asahii var. asahii (strain ATCC 90039 / CBS 2479 / JCM 2466 / KCTC 7840 / NBRC 103889/ NCYC 2677 / UAMH 7654)</name>
    <name type="common">Yeast</name>
    <dbReference type="NCBI Taxonomy" id="1186058"/>
    <lineage>
        <taxon>Eukaryota</taxon>
        <taxon>Fungi</taxon>
        <taxon>Dikarya</taxon>
        <taxon>Basidiomycota</taxon>
        <taxon>Agaricomycotina</taxon>
        <taxon>Tremellomycetes</taxon>
        <taxon>Trichosporonales</taxon>
        <taxon>Trichosporonaceae</taxon>
        <taxon>Trichosporon</taxon>
    </lineage>
</organism>
<evidence type="ECO:0000256" key="1">
    <source>
        <dbReference type="SAM" id="MobiDB-lite"/>
    </source>
</evidence>
<dbReference type="KEGG" id="tasa:A1Q1_02954"/>
<dbReference type="HOGENOM" id="CLU_516990_0_0_1"/>
<dbReference type="GeneID" id="25986467"/>
<feature type="compositionally biased region" description="Polar residues" evidence="1">
    <location>
        <begin position="19"/>
        <end position="29"/>
    </location>
</feature>
<dbReference type="OrthoDB" id="2595934at2759"/>
<dbReference type="AlphaFoldDB" id="J5QM18"/>
<dbReference type="RefSeq" id="XP_014179658.1">
    <property type="nucleotide sequence ID" value="XM_014324183.1"/>
</dbReference>
<proteinExistence type="predicted"/>